<reference evidence="8" key="1">
    <citation type="submission" date="2016-10" db="EMBL/GenBank/DDBJ databases">
        <authorList>
            <person name="Varghese N."/>
            <person name="Submissions S."/>
        </authorList>
    </citation>
    <scope>NUCLEOTIDE SEQUENCE [LARGE SCALE GENOMIC DNA]</scope>
    <source>
        <strain evidence="8">CGMCC 1.7666</strain>
    </source>
</reference>
<organism evidence="7 8">
    <name type="scientific">Microvirga guangxiensis</name>
    <dbReference type="NCBI Taxonomy" id="549386"/>
    <lineage>
        <taxon>Bacteria</taxon>
        <taxon>Pseudomonadati</taxon>
        <taxon>Pseudomonadota</taxon>
        <taxon>Alphaproteobacteria</taxon>
        <taxon>Hyphomicrobiales</taxon>
        <taxon>Methylobacteriaceae</taxon>
        <taxon>Microvirga</taxon>
    </lineage>
</organism>
<comment type="cofactor">
    <cofactor evidence="1">
        <name>[4Fe-4S] cluster</name>
        <dbReference type="ChEBI" id="CHEBI:49883"/>
    </cofactor>
</comment>
<keyword evidence="2" id="KW-0949">S-adenosyl-L-methionine</keyword>
<dbReference type="PANTHER" id="PTHR11228">
    <property type="entry name" value="RADICAL SAM DOMAIN PROTEIN"/>
    <property type="match status" value="1"/>
</dbReference>
<dbReference type="AlphaFoldDB" id="A0A1G5LE08"/>
<evidence type="ECO:0000313" key="8">
    <source>
        <dbReference type="Proteomes" id="UP000199569"/>
    </source>
</evidence>
<evidence type="ECO:0000256" key="1">
    <source>
        <dbReference type="ARBA" id="ARBA00001966"/>
    </source>
</evidence>
<dbReference type="InterPro" id="IPR050377">
    <property type="entry name" value="Radical_SAM_PqqE_MftC-like"/>
</dbReference>
<gene>
    <name evidence="7" type="ORF">SAMN02927923_04205</name>
</gene>
<evidence type="ECO:0000256" key="5">
    <source>
        <dbReference type="ARBA" id="ARBA00023014"/>
    </source>
</evidence>
<evidence type="ECO:0000259" key="6">
    <source>
        <dbReference type="PROSITE" id="PS51918"/>
    </source>
</evidence>
<keyword evidence="4" id="KW-0408">Iron</keyword>
<dbReference type="OrthoDB" id="9792276at2"/>
<evidence type="ECO:0000256" key="2">
    <source>
        <dbReference type="ARBA" id="ARBA00022691"/>
    </source>
</evidence>
<dbReference type="SUPFAM" id="SSF102114">
    <property type="entry name" value="Radical SAM enzymes"/>
    <property type="match status" value="1"/>
</dbReference>
<dbReference type="InterPro" id="IPR007197">
    <property type="entry name" value="rSAM"/>
</dbReference>
<protein>
    <submittedName>
        <fullName evidence="7">Radical SAM superfamily enzyme, MoaA/NifB/PqqE/SkfB family</fullName>
    </submittedName>
</protein>
<dbReference type="GO" id="GO:0003824">
    <property type="term" value="F:catalytic activity"/>
    <property type="evidence" value="ECO:0007669"/>
    <property type="project" value="InterPro"/>
</dbReference>
<dbReference type="PANTHER" id="PTHR11228:SF7">
    <property type="entry name" value="PQQA PEPTIDE CYCLASE"/>
    <property type="match status" value="1"/>
</dbReference>
<proteinExistence type="predicted"/>
<dbReference type="SFLD" id="SFLDG01067">
    <property type="entry name" value="SPASM/twitch_domain_containing"/>
    <property type="match status" value="1"/>
</dbReference>
<accession>A0A1G5LE08</accession>
<dbReference type="Proteomes" id="UP000199569">
    <property type="component" value="Unassembled WGS sequence"/>
</dbReference>
<dbReference type="SFLD" id="SFLDS00029">
    <property type="entry name" value="Radical_SAM"/>
    <property type="match status" value="1"/>
</dbReference>
<sequence>MTITIGKFIWDITYACPLQCIHCYTESGRRPARALDRDAAMRVVDVILRAQPQKISISGGEPLSVRWSLEAMKRLHDAGIAVTLFTSGWSMPDKTAAALADAVASVAVSIDGADASIHDMIRARSGAFDRGMKALDALHRVKTERLAAGQSCFTLGIDYTLTRSNAKEADLERFVEAASKRFPKLDFIRFGAVIPSGLAAEPGYEASELLSIEELIELIAVGQRLNACAVNALDISVTDVRYFLPQPGVSAVDLDIAHLEPDGALRAFPIYEAKVGNVLEESLDVLWPKVRAWRSDPFVAGLMESVKTMADWANTARTLDRRYGSPDDRERIARRGQAELELA</sequence>
<dbReference type="GO" id="GO:0046872">
    <property type="term" value="F:metal ion binding"/>
    <property type="evidence" value="ECO:0007669"/>
    <property type="project" value="UniProtKB-KW"/>
</dbReference>
<dbReference type="EMBL" id="FMVJ01000017">
    <property type="protein sequence ID" value="SCZ11145.1"/>
    <property type="molecule type" value="Genomic_DNA"/>
</dbReference>
<dbReference type="InterPro" id="IPR058240">
    <property type="entry name" value="rSAM_sf"/>
</dbReference>
<name>A0A1G5LE08_9HYPH</name>
<dbReference type="PROSITE" id="PS51918">
    <property type="entry name" value="RADICAL_SAM"/>
    <property type="match status" value="1"/>
</dbReference>
<evidence type="ECO:0000256" key="4">
    <source>
        <dbReference type="ARBA" id="ARBA00023004"/>
    </source>
</evidence>
<dbReference type="GO" id="GO:0051536">
    <property type="term" value="F:iron-sulfur cluster binding"/>
    <property type="evidence" value="ECO:0007669"/>
    <property type="project" value="UniProtKB-KW"/>
</dbReference>
<dbReference type="Pfam" id="PF04055">
    <property type="entry name" value="Radical_SAM"/>
    <property type="match status" value="1"/>
</dbReference>
<dbReference type="Gene3D" id="3.20.20.70">
    <property type="entry name" value="Aldolase class I"/>
    <property type="match status" value="1"/>
</dbReference>
<feature type="domain" description="Radical SAM core" evidence="6">
    <location>
        <begin position="1"/>
        <end position="229"/>
    </location>
</feature>
<dbReference type="InterPro" id="IPR013785">
    <property type="entry name" value="Aldolase_TIM"/>
</dbReference>
<evidence type="ECO:0000313" key="7">
    <source>
        <dbReference type="EMBL" id="SCZ11145.1"/>
    </source>
</evidence>
<dbReference type="CDD" id="cd01335">
    <property type="entry name" value="Radical_SAM"/>
    <property type="match status" value="1"/>
</dbReference>
<dbReference type="RefSeq" id="WP_091139086.1">
    <property type="nucleotide sequence ID" value="NZ_FMVJ01000017.1"/>
</dbReference>
<evidence type="ECO:0000256" key="3">
    <source>
        <dbReference type="ARBA" id="ARBA00022723"/>
    </source>
</evidence>
<dbReference type="GO" id="GO:0006783">
    <property type="term" value="P:heme biosynthetic process"/>
    <property type="evidence" value="ECO:0007669"/>
    <property type="project" value="TreeGrafter"/>
</dbReference>
<keyword evidence="3" id="KW-0479">Metal-binding</keyword>
<keyword evidence="8" id="KW-1185">Reference proteome</keyword>
<dbReference type="STRING" id="549386.SAMN02927923_04205"/>
<keyword evidence="5" id="KW-0411">Iron-sulfur</keyword>